<organism evidence="1 2">
    <name type="scientific">Adineta ricciae</name>
    <name type="common">Rotifer</name>
    <dbReference type="NCBI Taxonomy" id="249248"/>
    <lineage>
        <taxon>Eukaryota</taxon>
        <taxon>Metazoa</taxon>
        <taxon>Spiralia</taxon>
        <taxon>Gnathifera</taxon>
        <taxon>Rotifera</taxon>
        <taxon>Eurotatoria</taxon>
        <taxon>Bdelloidea</taxon>
        <taxon>Adinetida</taxon>
        <taxon>Adinetidae</taxon>
        <taxon>Adineta</taxon>
    </lineage>
</organism>
<dbReference type="EMBL" id="CAJNOJ010000063">
    <property type="protein sequence ID" value="CAF1007097.1"/>
    <property type="molecule type" value="Genomic_DNA"/>
</dbReference>
<evidence type="ECO:0000313" key="1">
    <source>
        <dbReference type="EMBL" id="CAF1007097.1"/>
    </source>
</evidence>
<reference evidence="1" key="1">
    <citation type="submission" date="2021-02" db="EMBL/GenBank/DDBJ databases">
        <authorList>
            <person name="Nowell W R."/>
        </authorList>
    </citation>
    <scope>NUCLEOTIDE SEQUENCE</scope>
</reference>
<name>A0A814HAI5_ADIRI</name>
<proteinExistence type="predicted"/>
<protein>
    <submittedName>
        <fullName evidence="1">Uncharacterized protein</fullName>
    </submittedName>
</protein>
<dbReference type="OrthoDB" id="9999836at2759"/>
<accession>A0A814HAI5</accession>
<gene>
    <name evidence="1" type="ORF">EDS130_LOCUS15191</name>
</gene>
<evidence type="ECO:0000313" key="2">
    <source>
        <dbReference type="Proteomes" id="UP000663852"/>
    </source>
</evidence>
<sequence length="166" mass="18674">MAILRSASPVGSVLSFPMCSGHELQGLLSRSHKKESPKQIQIDNTDNIIYEYLYYTSMCVREDVVRHSNSNVCGRIINNFGCAWQHAADLLHQLAVLHGSVAKIDISISQTHTGHLNFIIYFHANNSAQKFYEYTTNALWQGSSVECITYAQTPLQDATEEQNQTH</sequence>
<dbReference type="Proteomes" id="UP000663852">
    <property type="component" value="Unassembled WGS sequence"/>
</dbReference>
<comment type="caution">
    <text evidence="1">The sequence shown here is derived from an EMBL/GenBank/DDBJ whole genome shotgun (WGS) entry which is preliminary data.</text>
</comment>
<dbReference type="AlphaFoldDB" id="A0A814HAI5"/>